<protein>
    <submittedName>
        <fullName evidence="1">Uncharacterized protein</fullName>
    </submittedName>
</protein>
<comment type="caution">
    <text evidence="1">The sequence shown here is derived from an EMBL/GenBank/DDBJ whole genome shotgun (WGS) entry which is preliminary data.</text>
</comment>
<dbReference type="GeneID" id="54323365"/>
<reference evidence="1 2" key="1">
    <citation type="submission" date="2019-08" db="EMBL/GenBank/DDBJ databases">
        <title>The genome sequence of a newly discovered highly antifungal drug resistant Aspergillus species, Aspergillus tanneri NIH 1004.</title>
        <authorList>
            <person name="Mounaud S."/>
            <person name="Singh I."/>
            <person name="Joardar V."/>
            <person name="Pakala S."/>
            <person name="Pakala S."/>
            <person name="Venepally P."/>
            <person name="Chung J.K."/>
            <person name="Losada L."/>
            <person name="Nierman W.C."/>
        </authorList>
    </citation>
    <scope>NUCLEOTIDE SEQUENCE [LARGE SCALE GENOMIC DNA]</scope>
    <source>
        <strain evidence="1 2">NIH1004</strain>
    </source>
</reference>
<dbReference type="VEuPathDB" id="FungiDB:EYZ11_000069"/>
<dbReference type="AlphaFoldDB" id="A0A5M9NB82"/>
<gene>
    <name evidence="1" type="ORF">ATNIH1004_000663</name>
</gene>
<sequence length="87" mass="9614">MPTWYIHFPLVGISTGAPKVEQLHQTLFEVQNRMTTLWQVQVAAPAGGLLIRVTVSENNHELIIATAESMPGVISKDVDSFEELHCA</sequence>
<dbReference type="Proteomes" id="UP000324241">
    <property type="component" value="Unassembled WGS sequence"/>
</dbReference>
<accession>A0A5M9NB82</accession>
<dbReference type="RefSeq" id="XP_033431128.1">
    <property type="nucleotide sequence ID" value="XM_033565371.1"/>
</dbReference>
<dbReference type="EMBL" id="QUQM01000002">
    <property type="protein sequence ID" value="KAA8651767.1"/>
    <property type="molecule type" value="Genomic_DNA"/>
</dbReference>
<organism evidence="1 2">
    <name type="scientific">Aspergillus tanneri</name>
    <dbReference type="NCBI Taxonomy" id="1220188"/>
    <lineage>
        <taxon>Eukaryota</taxon>
        <taxon>Fungi</taxon>
        <taxon>Dikarya</taxon>
        <taxon>Ascomycota</taxon>
        <taxon>Pezizomycotina</taxon>
        <taxon>Eurotiomycetes</taxon>
        <taxon>Eurotiomycetidae</taxon>
        <taxon>Eurotiales</taxon>
        <taxon>Aspergillaceae</taxon>
        <taxon>Aspergillus</taxon>
        <taxon>Aspergillus subgen. Circumdati</taxon>
    </lineage>
</organism>
<evidence type="ECO:0000313" key="1">
    <source>
        <dbReference type="EMBL" id="KAA8651767.1"/>
    </source>
</evidence>
<evidence type="ECO:0000313" key="2">
    <source>
        <dbReference type="Proteomes" id="UP000324241"/>
    </source>
</evidence>
<name>A0A5M9NB82_9EURO</name>
<proteinExistence type="predicted"/>